<reference evidence="1 2" key="1">
    <citation type="submission" date="2021-03" db="EMBL/GenBank/DDBJ databases">
        <title>Sequencing the genomes of 1000 actinobacteria strains.</title>
        <authorList>
            <person name="Klenk H.-P."/>
        </authorList>
    </citation>
    <scope>NUCLEOTIDE SEQUENCE [LARGE SCALE GENOMIC DNA]</scope>
    <source>
        <strain evidence="1 2">DSM 41480</strain>
    </source>
</reference>
<dbReference type="GeneID" id="91572926"/>
<evidence type="ECO:0008006" key="3">
    <source>
        <dbReference type="Google" id="ProtNLM"/>
    </source>
</evidence>
<organism evidence="1 2">
    <name type="scientific">Streptomyces syringium</name>
    <dbReference type="NCBI Taxonomy" id="76729"/>
    <lineage>
        <taxon>Bacteria</taxon>
        <taxon>Bacillati</taxon>
        <taxon>Actinomycetota</taxon>
        <taxon>Actinomycetes</taxon>
        <taxon>Kitasatosporales</taxon>
        <taxon>Streptomycetaceae</taxon>
        <taxon>Streptomyces</taxon>
    </lineage>
</organism>
<name>A0ABS4YCT8_9ACTN</name>
<evidence type="ECO:0000313" key="2">
    <source>
        <dbReference type="Proteomes" id="UP001519291"/>
    </source>
</evidence>
<proteinExistence type="predicted"/>
<dbReference type="InterPro" id="IPR046200">
    <property type="entry name" value="DUF6233"/>
</dbReference>
<sequence>MEQLFTPDERARIEAAARETGHSPRDWVRAVVLHHLDSGDFEETDTAHGALATRAEHPGPYRPGLEDALWLVTTHRRSGRLLMELHHAGCWVPKGGEDAMTTAEARDQLASDGARPCDACQPQRFLARY</sequence>
<dbReference type="EMBL" id="JAGIOH010000001">
    <property type="protein sequence ID" value="MBP2406614.1"/>
    <property type="molecule type" value="Genomic_DNA"/>
</dbReference>
<accession>A0ABS4YCT8</accession>
<keyword evidence="2" id="KW-1185">Reference proteome</keyword>
<gene>
    <name evidence="1" type="ORF">JO379_006083</name>
</gene>
<evidence type="ECO:0000313" key="1">
    <source>
        <dbReference type="EMBL" id="MBP2406614.1"/>
    </source>
</evidence>
<dbReference type="RefSeq" id="WP_130880954.1">
    <property type="nucleotide sequence ID" value="NZ_JAGIOH010000001.1"/>
</dbReference>
<dbReference type="Pfam" id="PF19746">
    <property type="entry name" value="DUF6233"/>
    <property type="match status" value="1"/>
</dbReference>
<dbReference type="Proteomes" id="UP001519291">
    <property type="component" value="Unassembled WGS sequence"/>
</dbReference>
<comment type="caution">
    <text evidence="1">The sequence shown here is derived from an EMBL/GenBank/DDBJ whole genome shotgun (WGS) entry which is preliminary data.</text>
</comment>
<protein>
    <recommendedName>
        <fullName evidence="3">Ribbon-helix-helix protein, copG family</fullName>
    </recommendedName>
</protein>